<dbReference type="SUPFAM" id="SSF51735">
    <property type="entry name" value="NAD(P)-binding Rossmann-fold domains"/>
    <property type="match status" value="1"/>
</dbReference>
<proteinExistence type="inferred from homology"/>
<dbReference type="NCBIfam" id="NF005559">
    <property type="entry name" value="PRK07231.1"/>
    <property type="match status" value="1"/>
</dbReference>
<dbReference type="InterPro" id="IPR020904">
    <property type="entry name" value="Sc_DH/Rdtase_CS"/>
</dbReference>
<dbReference type="Proteomes" id="UP000321886">
    <property type="component" value="Unassembled WGS sequence"/>
</dbReference>
<dbReference type="Pfam" id="PF13561">
    <property type="entry name" value="adh_short_C2"/>
    <property type="match status" value="1"/>
</dbReference>
<evidence type="ECO:0000313" key="4">
    <source>
        <dbReference type="Proteomes" id="UP000321886"/>
    </source>
</evidence>
<protein>
    <submittedName>
        <fullName evidence="3">3-alpha-hydroxysteroid dehydrogenase</fullName>
    </submittedName>
</protein>
<dbReference type="FunFam" id="3.40.50.720:FF:000084">
    <property type="entry name" value="Short-chain dehydrogenase reductase"/>
    <property type="match status" value="1"/>
</dbReference>
<gene>
    <name evidence="3" type="ORF">HFA01_12190</name>
</gene>
<accession>A0A511WPJ1</accession>
<name>A0A511WPJ1_9BACI</name>
<sequence>MMRKLDGQVVLVTGANRGQGKVVAEYLLSLGASVAFGARNVHLAEEVVASTGSPYALAVQLDVTKNEEWMVATAEVVKKFGRLDVLVNNAGLLIRKPFIEMKKEEYEQLIQVNQLGVFFGMQAAIPYMIEQGKGSIVNNLSISSFAPISESSAYAATKASVVAMSKAAAIELGPSGIRVNMVHPGGVETEMATEGKGIPEFYDSIPLGRIGQPREIAKAIAFLASDDSSYCTGTEIVVDGGMTLGTADR</sequence>
<dbReference type="PRINTS" id="PR00081">
    <property type="entry name" value="GDHRDH"/>
</dbReference>
<dbReference type="PRINTS" id="PR00080">
    <property type="entry name" value="SDRFAMILY"/>
</dbReference>
<dbReference type="InterPro" id="IPR036291">
    <property type="entry name" value="NAD(P)-bd_dom_sf"/>
</dbReference>
<organism evidence="3 4">
    <name type="scientific">Halobacillus faecis</name>
    <dbReference type="NCBI Taxonomy" id="360184"/>
    <lineage>
        <taxon>Bacteria</taxon>
        <taxon>Bacillati</taxon>
        <taxon>Bacillota</taxon>
        <taxon>Bacilli</taxon>
        <taxon>Bacillales</taxon>
        <taxon>Bacillaceae</taxon>
        <taxon>Halobacillus</taxon>
    </lineage>
</organism>
<evidence type="ECO:0000256" key="1">
    <source>
        <dbReference type="ARBA" id="ARBA00006484"/>
    </source>
</evidence>
<dbReference type="PROSITE" id="PS00061">
    <property type="entry name" value="ADH_SHORT"/>
    <property type="match status" value="1"/>
</dbReference>
<dbReference type="Gene3D" id="3.40.50.720">
    <property type="entry name" value="NAD(P)-binding Rossmann-like Domain"/>
    <property type="match status" value="1"/>
</dbReference>
<evidence type="ECO:0000256" key="2">
    <source>
        <dbReference type="ARBA" id="ARBA00023002"/>
    </source>
</evidence>
<keyword evidence="4" id="KW-1185">Reference proteome</keyword>
<keyword evidence="2" id="KW-0560">Oxidoreductase</keyword>
<dbReference type="GO" id="GO:0008206">
    <property type="term" value="P:bile acid metabolic process"/>
    <property type="evidence" value="ECO:0007669"/>
    <property type="project" value="UniProtKB-ARBA"/>
</dbReference>
<dbReference type="PANTHER" id="PTHR42760">
    <property type="entry name" value="SHORT-CHAIN DEHYDROGENASES/REDUCTASES FAMILY MEMBER"/>
    <property type="match status" value="1"/>
</dbReference>
<dbReference type="EMBL" id="BJYD01000008">
    <property type="protein sequence ID" value="GEN52957.1"/>
    <property type="molecule type" value="Genomic_DNA"/>
</dbReference>
<evidence type="ECO:0000313" key="3">
    <source>
        <dbReference type="EMBL" id="GEN52957.1"/>
    </source>
</evidence>
<reference evidence="3 4" key="1">
    <citation type="submission" date="2019-07" db="EMBL/GenBank/DDBJ databases">
        <title>Whole genome shotgun sequence of Halobacillus faecis NBRC 103569.</title>
        <authorList>
            <person name="Hosoyama A."/>
            <person name="Uohara A."/>
            <person name="Ohji S."/>
            <person name="Ichikawa N."/>
        </authorList>
    </citation>
    <scope>NUCLEOTIDE SEQUENCE [LARGE SCALE GENOMIC DNA]</scope>
    <source>
        <strain evidence="3 4">NBRC 103569</strain>
    </source>
</reference>
<comment type="similarity">
    <text evidence="1">Belongs to the short-chain dehydrogenases/reductases (SDR) family.</text>
</comment>
<dbReference type="InterPro" id="IPR002347">
    <property type="entry name" value="SDR_fam"/>
</dbReference>
<dbReference type="GO" id="GO:0016616">
    <property type="term" value="F:oxidoreductase activity, acting on the CH-OH group of donors, NAD or NADP as acceptor"/>
    <property type="evidence" value="ECO:0007669"/>
    <property type="project" value="TreeGrafter"/>
</dbReference>
<comment type="caution">
    <text evidence="3">The sequence shown here is derived from an EMBL/GenBank/DDBJ whole genome shotgun (WGS) entry which is preliminary data.</text>
</comment>
<dbReference type="CDD" id="cd05233">
    <property type="entry name" value="SDR_c"/>
    <property type="match status" value="1"/>
</dbReference>
<dbReference type="AlphaFoldDB" id="A0A511WPJ1"/>